<comment type="caution">
    <text evidence="5">The sequence shown here is derived from an EMBL/GenBank/DDBJ whole genome shotgun (WGS) entry which is preliminary data.</text>
</comment>
<dbReference type="GO" id="GO:0048194">
    <property type="term" value="P:Golgi vesicle budding"/>
    <property type="evidence" value="ECO:0007669"/>
    <property type="project" value="TreeGrafter"/>
</dbReference>
<comment type="subcellular location">
    <subcellularLocation>
        <location evidence="1">Golgi apparatus membrane</location>
        <topology evidence="1">Peripheral membrane protein</topology>
        <orientation evidence="1">Cytoplasmic side</orientation>
    </subcellularLocation>
</comment>
<evidence type="ECO:0000256" key="2">
    <source>
        <dbReference type="ARBA" id="ARBA00023034"/>
    </source>
</evidence>
<sequence length="225" mass="23771">MEASLYHGHMSVNLAEELLLLGYEDDGTPTSDSGTLDYGLAGAVLVELAAAGRVRLDRGRVRVDQPGPTGDPVLDHGLRAIASYGRDATPDELLDGLRSGLRDVVLDRLIDRGVLRRERHRVLLVPSTRFPSTNGGEPAPETETRGRLAALLAGAPADARTHALATLALAAGLTASAFPGVARGDIERRLAALPDPWPAAAVRTLLDEVQVSIIAITTMFMTGSN</sequence>
<dbReference type="InterPro" id="IPR008628">
    <property type="entry name" value="GPP34-like"/>
</dbReference>
<keyword evidence="4" id="KW-0472">Membrane</keyword>
<organism evidence="5 6">
    <name type="scientific">Asanoa ferruginea</name>
    <dbReference type="NCBI Taxonomy" id="53367"/>
    <lineage>
        <taxon>Bacteria</taxon>
        <taxon>Bacillati</taxon>
        <taxon>Actinomycetota</taxon>
        <taxon>Actinomycetes</taxon>
        <taxon>Micromonosporales</taxon>
        <taxon>Micromonosporaceae</taxon>
        <taxon>Asanoa</taxon>
    </lineage>
</organism>
<evidence type="ECO:0000256" key="1">
    <source>
        <dbReference type="ARBA" id="ARBA00004255"/>
    </source>
</evidence>
<protein>
    <submittedName>
        <fullName evidence="5">Golgi phosphoprotein 3 GPP34</fullName>
    </submittedName>
</protein>
<dbReference type="EMBL" id="QUMQ01000001">
    <property type="protein sequence ID" value="REF98674.1"/>
    <property type="molecule type" value="Genomic_DNA"/>
</dbReference>
<evidence type="ECO:0000256" key="4">
    <source>
        <dbReference type="ARBA" id="ARBA00023136"/>
    </source>
</evidence>
<dbReference type="GO" id="GO:0043001">
    <property type="term" value="P:Golgi to plasma membrane protein transport"/>
    <property type="evidence" value="ECO:0007669"/>
    <property type="project" value="TreeGrafter"/>
</dbReference>
<dbReference type="GO" id="GO:0012505">
    <property type="term" value="C:endomembrane system"/>
    <property type="evidence" value="ECO:0007669"/>
    <property type="project" value="UniProtKB-ARBA"/>
</dbReference>
<accession>A0A3D9ZPW8</accession>
<dbReference type="GO" id="GO:0006890">
    <property type="term" value="P:retrograde vesicle-mediated transport, Golgi to endoplasmic reticulum"/>
    <property type="evidence" value="ECO:0007669"/>
    <property type="project" value="TreeGrafter"/>
</dbReference>
<reference evidence="5 6" key="1">
    <citation type="submission" date="2018-08" db="EMBL/GenBank/DDBJ databases">
        <title>Sequencing the genomes of 1000 actinobacteria strains.</title>
        <authorList>
            <person name="Klenk H.-P."/>
        </authorList>
    </citation>
    <scope>NUCLEOTIDE SEQUENCE [LARGE SCALE GENOMIC DNA]</scope>
    <source>
        <strain evidence="5 6">DSM 44099</strain>
    </source>
</reference>
<dbReference type="GO" id="GO:0070273">
    <property type="term" value="F:phosphatidylinositol-4-phosphate binding"/>
    <property type="evidence" value="ECO:0007669"/>
    <property type="project" value="InterPro"/>
</dbReference>
<dbReference type="GO" id="GO:0007030">
    <property type="term" value="P:Golgi organization"/>
    <property type="evidence" value="ECO:0007669"/>
    <property type="project" value="TreeGrafter"/>
</dbReference>
<dbReference type="GO" id="GO:0005829">
    <property type="term" value="C:cytosol"/>
    <property type="evidence" value="ECO:0007669"/>
    <property type="project" value="TreeGrafter"/>
</dbReference>
<proteinExistence type="predicted"/>
<dbReference type="PANTHER" id="PTHR12704:SF2">
    <property type="entry name" value="GOLGI PHOSPHOPROTEIN 3 HOMOLOG SAURON"/>
    <property type="match status" value="1"/>
</dbReference>
<dbReference type="Gene3D" id="1.10.3630.10">
    <property type="entry name" value="yeast vps74-n-term truncation variant domain like"/>
    <property type="match status" value="1"/>
</dbReference>
<dbReference type="AlphaFoldDB" id="A0A3D9ZPW8"/>
<dbReference type="Proteomes" id="UP000256913">
    <property type="component" value="Unassembled WGS sequence"/>
</dbReference>
<evidence type="ECO:0000313" key="6">
    <source>
        <dbReference type="Proteomes" id="UP000256913"/>
    </source>
</evidence>
<dbReference type="PANTHER" id="PTHR12704">
    <property type="entry name" value="TRANS-GOLGI PROTEIN GMX33"/>
    <property type="match status" value="1"/>
</dbReference>
<dbReference type="InterPro" id="IPR038261">
    <property type="entry name" value="GPP34-like_sf"/>
</dbReference>
<evidence type="ECO:0000256" key="3">
    <source>
        <dbReference type="ARBA" id="ARBA00023121"/>
    </source>
</evidence>
<keyword evidence="3" id="KW-0446">Lipid-binding</keyword>
<keyword evidence="2" id="KW-0333">Golgi apparatus</keyword>
<dbReference type="Pfam" id="PF05719">
    <property type="entry name" value="GPP34"/>
    <property type="match status" value="1"/>
</dbReference>
<evidence type="ECO:0000313" key="5">
    <source>
        <dbReference type="EMBL" id="REF98674.1"/>
    </source>
</evidence>
<name>A0A3D9ZPW8_9ACTN</name>
<keyword evidence="6" id="KW-1185">Reference proteome</keyword>
<gene>
    <name evidence="5" type="ORF">DFJ67_4692</name>
</gene>